<dbReference type="PROSITE" id="PS50106">
    <property type="entry name" value="PDZ"/>
    <property type="match status" value="1"/>
</dbReference>
<accession>A0A327VQG3</accession>
<evidence type="ECO:0000313" key="12">
    <source>
        <dbReference type="EMBL" id="RAJ77535.1"/>
    </source>
</evidence>
<comment type="subcellular location">
    <subcellularLocation>
        <location evidence="1 7">Cytoplasm</location>
    </subcellularLocation>
</comment>
<dbReference type="Gene3D" id="2.30.42.10">
    <property type="match status" value="1"/>
</dbReference>
<dbReference type="AlphaFoldDB" id="A0A327VQG3"/>
<dbReference type="PANTHER" id="PTHR43253:SF1">
    <property type="entry name" value="TRICORN PROTEASE HOMOLOG 2-RELATED"/>
    <property type="match status" value="1"/>
</dbReference>
<dbReference type="SUPFAM" id="SSF69304">
    <property type="entry name" value="Tricorn protease N-terminal domain"/>
    <property type="match status" value="1"/>
</dbReference>
<keyword evidence="10" id="KW-0732">Signal</keyword>
<dbReference type="SUPFAM" id="SSF50156">
    <property type="entry name" value="PDZ domain-like"/>
    <property type="match status" value="1"/>
</dbReference>
<organism evidence="12 13">
    <name type="scientific">Chitinophaga dinghuensis</name>
    <dbReference type="NCBI Taxonomy" id="1539050"/>
    <lineage>
        <taxon>Bacteria</taxon>
        <taxon>Pseudomonadati</taxon>
        <taxon>Bacteroidota</taxon>
        <taxon>Chitinophagia</taxon>
        <taxon>Chitinophagales</taxon>
        <taxon>Chitinophagaceae</taxon>
        <taxon>Chitinophaga</taxon>
    </lineage>
</organism>
<comment type="function">
    <text evidence="7">Degrades oligopeptides.</text>
</comment>
<reference evidence="12 13" key="1">
    <citation type="submission" date="2018-06" db="EMBL/GenBank/DDBJ databases">
        <title>Genomic Encyclopedia of Archaeal and Bacterial Type Strains, Phase II (KMG-II): from individual species to whole genera.</title>
        <authorList>
            <person name="Goeker M."/>
        </authorList>
    </citation>
    <scope>NUCLEOTIDE SEQUENCE [LARGE SCALE GENOMIC DNA]</scope>
    <source>
        <strain evidence="12 13">DSM 29821</strain>
    </source>
</reference>
<dbReference type="Gene3D" id="2.120.10.30">
    <property type="entry name" value="TolB, C-terminal domain"/>
    <property type="match status" value="2"/>
</dbReference>
<dbReference type="Pfam" id="PF07676">
    <property type="entry name" value="PD40"/>
    <property type="match status" value="3"/>
</dbReference>
<dbReference type="RefSeq" id="WP_111594115.1">
    <property type="nucleotide sequence ID" value="NZ_QLMA01000007.1"/>
</dbReference>
<feature type="signal peptide" evidence="10">
    <location>
        <begin position="1"/>
        <end position="18"/>
    </location>
</feature>
<dbReference type="OrthoDB" id="9815657at2"/>
<dbReference type="Gene3D" id="3.30.750.44">
    <property type="match status" value="1"/>
</dbReference>
<dbReference type="InterPro" id="IPR029045">
    <property type="entry name" value="ClpP/crotonase-like_dom_sf"/>
</dbReference>
<comment type="similarity">
    <text evidence="2 7">Belongs to the peptidase S41B family.</text>
</comment>
<dbReference type="Pfam" id="PF14684">
    <property type="entry name" value="Tricorn_C1"/>
    <property type="match status" value="1"/>
</dbReference>
<evidence type="ECO:0000256" key="5">
    <source>
        <dbReference type="ARBA" id="ARBA00022801"/>
    </source>
</evidence>
<evidence type="ECO:0000259" key="11">
    <source>
        <dbReference type="PROSITE" id="PS50106"/>
    </source>
</evidence>
<feature type="site" description="Transition state stabilizer; via amide nitrogen" evidence="9">
    <location>
        <position position="977"/>
    </location>
</feature>
<comment type="caution">
    <text evidence="12">The sequence shown here is derived from an EMBL/GenBank/DDBJ whole genome shotgun (WGS) entry which is preliminary data.</text>
</comment>
<dbReference type="Pfam" id="PF26549">
    <property type="entry name" value="Tricorn_N"/>
    <property type="match status" value="1"/>
</dbReference>
<dbReference type="Gene3D" id="3.90.226.10">
    <property type="entry name" value="2-enoyl-CoA Hydratase, Chain A, domain 1"/>
    <property type="match status" value="1"/>
</dbReference>
<feature type="active site" description="Nucleophile" evidence="8">
    <location>
        <position position="976"/>
    </location>
</feature>
<dbReference type="SUPFAM" id="SSF82171">
    <property type="entry name" value="DPP6 N-terminal domain-like"/>
    <property type="match status" value="1"/>
</dbReference>
<feature type="domain" description="PDZ" evidence="11">
    <location>
        <begin position="776"/>
        <end position="823"/>
    </location>
</feature>
<keyword evidence="5 7" id="KW-0378">Hydrolase</keyword>
<dbReference type="Proteomes" id="UP000249819">
    <property type="component" value="Unassembled WGS sequence"/>
</dbReference>
<dbReference type="Gene3D" id="2.120.10.60">
    <property type="entry name" value="Tricorn protease N-terminal domain"/>
    <property type="match status" value="1"/>
</dbReference>
<evidence type="ECO:0000256" key="7">
    <source>
        <dbReference type="PIRNR" id="PIRNR036421"/>
    </source>
</evidence>
<dbReference type="GO" id="GO:0005737">
    <property type="term" value="C:cytoplasm"/>
    <property type="evidence" value="ECO:0007669"/>
    <property type="project" value="UniProtKB-SubCell"/>
</dbReference>
<dbReference type="PIRSF" id="PIRSF036421">
    <property type="entry name" value="Tricorn_protease"/>
    <property type="match status" value="1"/>
</dbReference>
<dbReference type="GO" id="GO:0008236">
    <property type="term" value="F:serine-type peptidase activity"/>
    <property type="evidence" value="ECO:0007669"/>
    <property type="project" value="UniProtKB-UniRule"/>
</dbReference>
<dbReference type="CDD" id="cd07562">
    <property type="entry name" value="Peptidase_S41_TRI"/>
    <property type="match status" value="1"/>
</dbReference>
<evidence type="ECO:0000313" key="13">
    <source>
        <dbReference type="Proteomes" id="UP000249819"/>
    </source>
</evidence>
<evidence type="ECO:0000256" key="1">
    <source>
        <dbReference type="ARBA" id="ARBA00004496"/>
    </source>
</evidence>
<protein>
    <recommendedName>
        <fullName evidence="7">Tricorn protease homolog</fullName>
        <ecNumber evidence="7">3.4.21.-</ecNumber>
    </recommendedName>
</protein>
<keyword evidence="4 7" id="KW-0645">Protease</keyword>
<feature type="active site" description="Charge relay system" evidence="8">
    <location>
        <position position="758"/>
    </location>
</feature>
<evidence type="ECO:0000256" key="8">
    <source>
        <dbReference type="PIRSR" id="PIRSR036421-1"/>
    </source>
</evidence>
<dbReference type="InterPro" id="IPR012393">
    <property type="entry name" value="Tricorn_protease"/>
</dbReference>
<dbReference type="GO" id="GO:0006508">
    <property type="term" value="P:proteolysis"/>
    <property type="evidence" value="ECO:0007669"/>
    <property type="project" value="UniProtKB-UniRule"/>
</dbReference>
<keyword evidence="13" id="KW-1185">Reference proteome</keyword>
<keyword evidence="6 7" id="KW-0720">Serine protease</keyword>
<dbReference type="InterPro" id="IPR036034">
    <property type="entry name" value="PDZ_sf"/>
</dbReference>
<evidence type="ECO:0000256" key="10">
    <source>
        <dbReference type="SAM" id="SignalP"/>
    </source>
</evidence>
<feature type="chain" id="PRO_5016364605" description="Tricorn protease homolog" evidence="10">
    <location>
        <begin position="19"/>
        <end position="1070"/>
    </location>
</feature>
<dbReference type="Pfam" id="PF03572">
    <property type="entry name" value="Peptidase_S41"/>
    <property type="match status" value="1"/>
</dbReference>
<evidence type="ECO:0000256" key="6">
    <source>
        <dbReference type="ARBA" id="ARBA00022825"/>
    </source>
</evidence>
<dbReference type="Pfam" id="PF00595">
    <property type="entry name" value="PDZ"/>
    <property type="match status" value="1"/>
</dbReference>
<feature type="active site" description="Charge relay system" evidence="8">
    <location>
        <position position="1033"/>
    </location>
</feature>
<dbReference type="InterPro" id="IPR028204">
    <property type="entry name" value="Tricorn_C1"/>
</dbReference>
<dbReference type="InterPro" id="IPR005151">
    <property type="entry name" value="Tail-specific_protease"/>
</dbReference>
<gene>
    <name evidence="12" type="ORF">CLV59_107302</name>
</gene>
<dbReference type="EC" id="3.4.21.-" evidence="7"/>
<evidence type="ECO:0000256" key="3">
    <source>
        <dbReference type="ARBA" id="ARBA00022490"/>
    </source>
</evidence>
<dbReference type="EMBL" id="QLMA01000007">
    <property type="protein sequence ID" value="RAJ77535.1"/>
    <property type="molecule type" value="Genomic_DNA"/>
</dbReference>
<dbReference type="InterPro" id="IPR011042">
    <property type="entry name" value="6-blade_b-propeller_TolB-like"/>
</dbReference>
<dbReference type="SUPFAM" id="SSF52096">
    <property type="entry name" value="ClpP/crotonase"/>
    <property type="match status" value="1"/>
</dbReference>
<evidence type="ECO:0000256" key="9">
    <source>
        <dbReference type="PIRSR" id="PIRSR036421-3"/>
    </source>
</evidence>
<name>A0A327VQG3_9BACT</name>
<evidence type="ECO:0000256" key="2">
    <source>
        <dbReference type="ARBA" id="ARBA00008524"/>
    </source>
</evidence>
<proteinExistence type="inferred from homology"/>
<evidence type="ECO:0000256" key="4">
    <source>
        <dbReference type="ARBA" id="ARBA00022670"/>
    </source>
</evidence>
<sequence length="1070" mass="119142">MRKLITGAAILLSTATYAQETALWLRNPAISPDGKSIAFGYKGDIYKVDAQGGTATPLTIHEAHDMMPVWSHDGKWIAFASDRYGNFDVFVMPAAGGSPVRLTENSAADYPYDFSADNKQVLFGSVRNAPANSIRFPYRAFRNMYTVPVTGGKSTLLSAAGADRAKFNKTGDKLVFQDLKGLEDPMRKHHVSSITRDIWVMDLQKNTYTQISDYEGEDLSPVWGNDNEVYYLSERNGKSINLFKSSATAPSKVEQLTDFNTHPVRDLSRADNNTLCFTYNGEIYTLKPGEQPRKLTVSIGNDERTVNSSNLPVNGNITSFAISPNGKEMAFVARGEVFVTSVEGNMTKRITNTPQQERMVSWSPDGKNLIYAAERNGSWDIMQTSKVRAEEPYFFNATLLKEEPVIATDAEEFQPLYSPDGKEIAYLENRNVLKVYNIASGKSRTIIPAGRNHSYADGDMNFSWSPDSKWLVSDDQKGWMIIKNAAIIAADGQSAPIYPMNGAFGEDNLKWSADGKMLLFLSVRDGRRPLAIQGLAESDVYATFLDKAAFDRFKLSKDEFNLLAGTDAAKEKPAKDTDSTKTKAPFQPDFTHLDLRRVKLTVNSASISDFAANKDVSKVYYMAAFENGYDLWVTEPRTGDTKILAKLGGTPGDIEISKDGNTLFVSNRGGVVKVDANSGKITPVNIGSDIVLQSAKEREYIFQHAWKQVIAKFYDPTIRGIDWKMYRDNYARFLPHISNNYDFAELLSELLGELNCSHTGGYYKPIFNNPDITASLGLLYDESDKSEGLKVTAIMDGGPFDNAASKLKTGDIIDKIDGVNVSNRQDWAALLNRKTNQNILVSFHNAGSKTSTEEVVKPVSPAAERELMYNRWLNKMRHLVDSMSNGRVAYVHVRAMDDASYRTVVEDAMGRYRDRDALIVDTRFNGGGWLHDDLHTFLSAKKYLEFAPQGNKVKGGEPMMRWHGISCVVANEGNYSDAYTFPYVYKQDKLGKVIGMPIPGTGTAVWWETQIDPTLVFGIPMVGNIGHEGRPNENIQLEPDIKVPLRYEDFLNGHDTQIEAAVKEMLAELK</sequence>
<keyword evidence="3 7" id="KW-0963">Cytoplasm</keyword>
<dbReference type="PANTHER" id="PTHR43253">
    <property type="entry name" value="TRICORN PROTEASE HOMOLOG 2-RELATED"/>
    <property type="match status" value="1"/>
</dbReference>
<dbReference type="InterPro" id="IPR001478">
    <property type="entry name" value="PDZ"/>
</dbReference>
<dbReference type="InterPro" id="IPR011659">
    <property type="entry name" value="WD40"/>
</dbReference>